<feature type="compositionally biased region" description="Polar residues" evidence="1">
    <location>
        <begin position="45"/>
        <end position="54"/>
    </location>
</feature>
<feature type="compositionally biased region" description="Basic and acidic residues" evidence="1">
    <location>
        <begin position="474"/>
        <end position="484"/>
    </location>
</feature>
<protein>
    <recommendedName>
        <fullName evidence="2">Fe2OG dioxygenase domain-containing protein</fullName>
    </recommendedName>
</protein>
<name>A0A0F4GSD4_9PEZI</name>
<proteinExistence type="predicted"/>
<dbReference type="STRING" id="1047168.A0A0F4GSD4"/>
<gene>
    <name evidence="3" type="ORF">TI39_contig347g00020</name>
</gene>
<accession>A0A0F4GSD4</accession>
<feature type="domain" description="Fe2OG dioxygenase" evidence="2">
    <location>
        <begin position="161"/>
        <end position="271"/>
    </location>
</feature>
<dbReference type="Gene3D" id="2.60.120.620">
    <property type="entry name" value="q2cbj1_9rhob like domain"/>
    <property type="match status" value="1"/>
</dbReference>
<dbReference type="AlphaFoldDB" id="A0A0F4GSD4"/>
<dbReference type="OrthoDB" id="3257981at2759"/>
<dbReference type="CDD" id="cd11577">
    <property type="entry name" value="GH71"/>
    <property type="match status" value="1"/>
</dbReference>
<evidence type="ECO:0000313" key="3">
    <source>
        <dbReference type="EMBL" id="KJX99927.1"/>
    </source>
</evidence>
<reference evidence="3 4" key="1">
    <citation type="submission" date="2015-03" db="EMBL/GenBank/DDBJ databases">
        <title>RNA-seq based gene annotation and comparative genomics of four Zymoseptoria species reveal species-specific pathogenicity related genes and transposable element activity.</title>
        <authorList>
            <person name="Grandaubert J."/>
            <person name="Bhattacharyya A."/>
            <person name="Stukenbrock E.H."/>
        </authorList>
    </citation>
    <scope>NUCLEOTIDE SEQUENCE [LARGE SCALE GENOMIC DNA]</scope>
    <source>
        <strain evidence="3 4">Zb18110</strain>
    </source>
</reference>
<dbReference type="PROSITE" id="PS51471">
    <property type="entry name" value="FE2OG_OXY"/>
    <property type="match status" value="1"/>
</dbReference>
<feature type="compositionally biased region" description="Acidic residues" evidence="1">
    <location>
        <begin position="489"/>
        <end position="499"/>
    </location>
</feature>
<evidence type="ECO:0000256" key="1">
    <source>
        <dbReference type="SAM" id="MobiDB-lite"/>
    </source>
</evidence>
<dbReference type="GO" id="GO:0051118">
    <property type="term" value="F:glucan endo-1,3-alpha-glucosidase activity"/>
    <property type="evidence" value="ECO:0007669"/>
    <property type="project" value="InterPro"/>
</dbReference>
<dbReference type="Pfam" id="PF03659">
    <property type="entry name" value="Glyco_hydro_71"/>
    <property type="match status" value="1"/>
</dbReference>
<dbReference type="InterPro" id="IPR005123">
    <property type="entry name" value="Oxoglu/Fe-dep_dioxygenase_dom"/>
</dbReference>
<keyword evidence="4" id="KW-1185">Reference proteome</keyword>
<evidence type="ECO:0000259" key="2">
    <source>
        <dbReference type="PROSITE" id="PS51471"/>
    </source>
</evidence>
<dbReference type="PANTHER" id="PTHR33099">
    <property type="entry name" value="FE2OG DIOXYGENASE DOMAIN-CONTAINING PROTEIN"/>
    <property type="match status" value="1"/>
</dbReference>
<dbReference type="InterPro" id="IPR005197">
    <property type="entry name" value="Glyco_hydro_71"/>
</dbReference>
<comment type="caution">
    <text evidence="3">The sequence shown here is derived from an EMBL/GenBank/DDBJ whole genome shotgun (WGS) entry which is preliminary data.</text>
</comment>
<dbReference type="Proteomes" id="UP000033647">
    <property type="component" value="Unassembled WGS sequence"/>
</dbReference>
<feature type="region of interest" description="Disordered" evidence="1">
    <location>
        <begin position="474"/>
        <end position="499"/>
    </location>
</feature>
<dbReference type="PANTHER" id="PTHR33099:SF7">
    <property type="entry name" value="MYND-TYPE DOMAIN-CONTAINING PROTEIN"/>
    <property type="match status" value="1"/>
</dbReference>
<dbReference type="EMBL" id="LAFY01000339">
    <property type="protein sequence ID" value="KJX99927.1"/>
    <property type="molecule type" value="Genomic_DNA"/>
</dbReference>
<feature type="region of interest" description="Disordered" evidence="1">
    <location>
        <begin position="39"/>
        <end position="76"/>
    </location>
</feature>
<organism evidence="3 4">
    <name type="scientific">Zymoseptoria brevis</name>
    <dbReference type="NCBI Taxonomy" id="1047168"/>
    <lineage>
        <taxon>Eukaryota</taxon>
        <taxon>Fungi</taxon>
        <taxon>Dikarya</taxon>
        <taxon>Ascomycota</taxon>
        <taxon>Pezizomycotina</taxon>
        <taxon>Dothideomycetes</taxon>
        <taxon>Dothideomycetidae</taxon>
        <taxon>Mycosphaerellales</taxon>
        <taxon>Mycosphaerellaceae</taxon>
        <taxon>Zymoseptoria</taxon>
    </lineage>
</organism>
<sequence length="1047" mass="115485">MSSQHTKGAQSAQNSILDELRKSLKQQARTATFALGGSVPICPSQEPTTKQTLDSIERPPHISQPIRPSSSTLRPSKPVHIRFGQPGTGNNLILPASPDCPTLQHLLQACTPASFGLNGKDIHDSSYRKAGKLDTSDFATTLCPYELGIVDVINQVLVTDPFLGTRAELYKLNVYSAPSGLFRAHVDTPRGEEQFGSLVVSLPVAHEGGELVVRHGGKNLVFDWSTSGSKDAQSALQWAAFYSDCEHEVLEVTSGHRITLTYNLYTTRAGGTLAGLESALDAKRFPLYASLETALGRPDFLPGGRVLAIHLTHAYAHTSSHHSLLPSSLKGADFAIYETAKALGLNCYVRPIFRDEWEDCDSDGDFDTSCTILGGEFAELSMGQREMESGREKMEFMREVLDEGERWKPSKVTWINPEQEASTAAQSAIMAYGDQAELELQYSRACLLIRVPRFAERIGHEVAGHSKIFRGIERNAKSGEKDDVSSTDSGEEMQTDEEYIAPDEMYYPKDYGRPMTAVEEMLERQRQRFGVWEAEKWLTLLASALAGMATVDAKAVVAHFMMVNADCYAVSDWQTDITDAQAAKIDGFALNFAADQADRLASQVANAFQAANAAGFKLMFSFDYAGAGAWDSSKVISYLKQYGSNSAHLQYNGKPVVNTFEGPQSSGDWPNIKSQTGCFFMPEWDSIGPSQAATTSNSVADGLFSWTAWPNGANDMGTGNDQAYKSALGGKPYMMAVSPWFYTNVPGFNKNWLWRGDDLWFDRWSQVQALQPELVQIVTWNDWPESSYISPLRGDKSYSAFSAGNAKYNYALDMPHDGWRTLLPYRIDMYKNNAATITSEAASFWYRTNPKDSCNTGGTLANAPWQSQLQPSQVVQDKVFFTALLSSAADVSVTIGGQTQNGTWTKTPANGGAGLYHGSANFNGRTGAVSIVISRKGTTVLQQTGKSISTSCTNGNSNWNAWSGRLGRKHYDRRRSLHDCAGGFFGHRASYYFNHRFKLSYRLSNHDGIYDSSLYHSHHSHNSHSDCNRHGECDGYKYRHDDCRADE</sequence>
<evidence type="ECO:0000313" key="4">
    <source>
        <dbReference type="Proteomes" id="UP000033647"/>
    </source>
</evidence>
<dbReference type="Gene3D" id="3.20.20.80">
    <property type="entry name" value="Glycosidases"/>
    <property type="match status" value="1"/>
</dbReference>